<keyword evidence="3" id="KW-1185">Reference proteome</keyword>
<dbReference type="PANTHER" id="PTHR14494:SF0">
    <property type="entry name" value="ALADIN"/>
    <property type="match status" value="1"/>
</dbReference>
<dbReference type="Gene3D" id="2.130.10.10">
    <property type="entry name" value="YVTN repeat-like/Quinoprotein amine dehydrogenase"/>
    <property type="match status" value="1"/>
</dbReference>
<dbReference type="InterPro" id="IPR015943">
    <property type="entry name" value="WD40/YVTN_repeat-like_dom_sf"/>
</dbReference>
<dbReference type="PANTHER" id="PTHR14494">
    <property type="entry name" value="ALADIN/ADRACALIN/AAAS"/>
    <property type="match status" value="1"/>
</dbReference>
<name>A0AAV8UEM1_9RHOD</name>
<accession>A0AAV8UEM1</accession>
<dbReference type="AlphaFoldDB" id="A0AAV8UEM1"/>
<dbReference type="SUPFAM" id="SSF82171">
    <property type="entry name" value="DPP6 N-terminal domain-like"/>
    <property type="match status" value="1"/>
</dbReference>
<feature type="domain" description="Aladin seven-bladed propeller" evidence="1">
    <location>
        <begin position="109"/>
        <end position="434"/>
    </location>
</feature>
<sequence>MRHSSFEEYGVFPPGAGRVTLGEVKAEWVERDEDEYDVEGFGRKWTSIVHEPEGLRVHGASFDVFAHSEEAAGDRFFKAAGDFVELMIQSARLGFSRGDQQAHGGLPRISFHWSDERMAVVSGDSDAIHILGLGGESELEWERPALKSNKMTNINAIAFRPFSGSTIAAGCERGIAIWRRREVSYLIRRAHTQVCGLDWTRDGSLLASASPNEGSVVLWDVGSKEASPLQSIQGGARLPNWSPDDSSLLFVSSARKPTFQVWKKGSWLSDSWVEMSGPIACCCWSRDGSTLIFAPENEPAIHAIRFEQEYNSKSSPAARSHYLALERTDSCRVPCKTNEAETALVGGMARQMAWDPTGERLAILFESQEGAEDADNLVAIYSTRLRPTFQMNPIGWVRGTRDSGPALSIAFKPCFKSGSLLAVLWANRTISFVQMLFKPSADRVQAATS</sequence>
<dbReference type="SMART" id="SM00320">
    <property type="entry name" value="WD40"/>
    <property type="match status" value="2"/>
</dbReference>
<dbReference type="Pfam" id="PF25460">
    <property type="entry name" value="Beta-prop_Aladin"/>
    <property type="match status" value="1"/>
</dbReference>
<protein>
    <recommendedName>
        <fullName evidence="1">Aladin seven-bladed propeller domain-containing protein</fullName>
    </recommendedName>
</protein>
<reference evidence="2 3" key="1">
    <citation type="journal article" date="2023" name="Nat. Commun.">
        <title>Origin of minicircular mitochondrial genomes in red algae.</title>
        <authorList>
            <person name="Lee Y."/>
            <person name="Cho C.H."/>
            <person name="Lee Y.M."/>
            <person name="Park S.I."/>
            <person name="Yang J.H."/>
            <person name="West J.A."/>
            <person name="Bhattacharya D."/>
            <person name="Yoon H.S."/>
        </authorList>
    </citation>
    <scope>NUCLEOTIDE SEQUENCE [LARGE SCALE GENOMIC DNA]</scope>
    <source>
        <strain evidence="2 3">CCMP1338</strain>
        <tissue evidence="2">Whole cell</tissue>
    </source>
</reference>
<comment type="caution">
    <text evidence="2">The sequence shown here is derived from an EMBL/GenBank/DDBJ whole genome shotgun (WGS) entry which is preliminary data.</text>
</comment>
<evidence type="ECO:0000313" key="3">
    <source>
        <dbReference type="Proteomes" id="UP001157974"/>
    </source>
</evidence>
<dbReference type="GO" id="GO:0006913">
    <property type="term" value="P:nucleocytoplasmic transport"/>
    <property type="evidence" value="ECO:0007669"/>
    <property type="project" value="TreeGrafter"/>
</dbReference>
<proteinExistence type="predicted"/>
<organism evidence="2 3">
    <name type="scientific">Rhodosorus marinus</name>
    <dbReference type="NCBI Taxonomy" id="101924"/>
    <lineage>
        <taxon>Eukaryota</taxon>
        <taxon>Rhodophyta</taxon>
        <taxon>Stylonematophyceae</taxon>
        <taxon>Stylonematales</taxon>
        <taxon>Stylonemataceae</taxon>
        <taxon>Rhodosorus</taxon>
    </lineage>
</organism>
<dbReference type="InterPro" id="IPR057403">
    <property type="entry name" value="Beta-prop_Aladin"/>
</dbReference>
<evidence type="ECO:0000313" key="2">
    <source>
        <dbReference type="EMBL" id="KAJ8900930.1"/>
    </source>
</evidence>
<dbReference type="GO" id="GO:0005643">
    <property type="term" value="C:nuclear pore"/>
    <property type="evidence" value="ECO:0007669"/>
    <property type="project" value="TreeGrafter"/>
</dbReference>
<dbReference type="InterPro" id="IPR001680">
    <property type="entry name" value="WD40_rpt"/>
</dbReference>
<dbReference type="InterPro" id="IPR045139">
    <property type="entry name" value="Aladin"/>
</dbReference>
<evidence type="ECO:0000259" key="1">
    <source>
        <dbReference type="Pfam" id="PF25460"/>
    </source>
</evidence>
<gene>
    <name evidence="2" type="ORF">NDN08_000228</name>
</gene>
<dbReference type="Proteomes" id="UP001157974">
    <property type="component" value="Unassembled WGS sequence"/>
</dbReference>
<dbReference type="EMBL" id="JAMWBK010000013">
    <property type="protein sequence ID" value="KAJ8900930.1"/>
    <property type="molecule type" value="Genomic_DNA"/>
</dbReference>